<gene>
    <name evidence="1" type="ORF">ACFSKV_16790</name>
</gene>
<proteinExistence type="predicted"/>
<name>A0ABW5BAT9_9BACT</name>
<sequence>MAVNNSLNLKKNQIQVLKAEMIKGFSKFDSDLSNSKPKDWDWVATKYQELKKEYESDSKAIFEETLKKPYQQIKILKAQYNNLINKKPYSFVAKLMGHEPYD</sequence>
<dbReference type="Proteomes" id="UP001597414">
    <property type="component" value="Unassembled WGS sequence"/>
</dbReference>
<organism evidence="1 2">
    <name type="scientific">Shivajiella indica</name>
    <dbReference type="NCBI Taxonomy" id="872115"/>
    <lineage>
        <taxon>Bacteria</taxon>
        <taxon>Pseudomonadati</taxon>
        <taxon>Bacteroidota</taxon>
        <taxon>Cytophagia</taxon>
        <taxon>Cytophagales</taxon>
        <taxon>Cyclobacteriaceae</taxon>
        <taxon>Shivajiella</taxon>
    </lineage>
</organism>
<comment type="caution">
    <text evidence="1">The sequence shown here is derived from an EMBL/GenBank/DDBJ whole genome shotgun (WGS) entry which is preliminary data.</text>
</comment>
<dbReference type="EMBL" id="JBHUIV010000025">
    <property type="protein sequence ID" value="MFD2203237.1"/>
    <property type="molecule type" value="Genomic_DNA"/>
</dbReference>
<evidence type="ECO:0000313" key="1">
    <source>
        <dbReference type="EMBL" id="MFD2203237.1"/>
    </source>
</evidence>
<accession>A0ABW5BAT9</accession>
<keyword evidence="2" id="KW-1185">Reference proteome</keyword>
<reference evidence="2" key="1">
    <citation type="journal article" date="2019" name="Int. J. Syst. Evol. Microbiol.">
        <title>The Global Catalogue of Microorganisms (GCM) 10K type strain sequencing project: providing services to taxonomists for standard genome sequencing and annotation.</title>
        <authorList>
            <consortium name="The Broad Institute Genomics Platform"/>
            <consortium name="The Broad Institute Genome Sequencing Center for Infectious Disease"/>
            <person name="Wu L."/>
            <person name="Ma J."/>
        </authorList>
    </citation>
    <scope>NUCLEOTIDE SEQUENCE [LARGE SCALE GENOMIC DNA]</scope>
    <source>
        <strain evidence="2">KCTC 19812</strain>
    </source>
</reference>
<evidence type="ECO:0000313" key="2">
    <source>
        <dbReference type="Proteomes" id="UP001597414"/>
    </source>
</evidence>
<protein>
    <submittedName>
        <fullName evidence="1">Uncharacterized protein</fullName>
    </submittedName>
</protein>
<dbReference type="RefSeq" id="WP_380805366.1">
    <property type="nucleotide sequence ID" value="NZ_JBHUIV010000025.1"/>
</dbReference>